<dbReference type="InterPro" id="IPR016163">
    <property type="entry name" value="Ald_DH_C"/>
</dbReference>
<dbReference type="Pfam" id="PF00171">
    <property type="entry name" value="Aldedh"/>
    <property type="match status" value="1"/>
</dbReference>
<accession>A0A0P5WF13</accession>
<dbReference type="Gene3D" id="3.40.605.10">
    <property type="entry name" value="Aldehyde Dehydrogenase, Chain A, domain 1"/>
    <property type="match status" value="1"/>
</dbReference>
<dbReference type="FunFam" id="3.40.309.10:FF:000001">
    <property type="entry name" value="Mitochondrial aldehyde dehydrogenase 2"/>
    <property type="match status" value="1"/>
</dbReference>
<dbReference type="InterPro" id="IPR016161">
    <property type="entry name" value="Ald_DH/histidinol_DH"/>
</dbReference>
<sequence length="327" mass="35567">MSHIESSQWRLLCWFHDDSASSSQSRTPLTALYMAHLTIEAGFPPGVINVVNGFGATAGAALASHERVQKIAFTGSTAVGKLIMEAAAKSNLKRVSLELGGKSPIVVFPDVDLDKAVQTCHNAVFANMGQCCCAGTRTFVHESIYDQFVEKATELARKRKLGDPFGEVDQGPQVSELQFNRIMALIEAGKKEGAGLKVGGQRHGPEGYFIEPTVFVDVQDDMRIAKEEIFGPVQQIMKFSTMEEVIKRANDTHYGLAAGILTNDINRALTFSQAVNAGTVWVNCFLHVTAQAPFGGFKQSGIGREMGEEGIHSYLEMKTVTISMSKF</sequence>
<dbReference type="InterPro" id="IPR016162">
    <property type="entry name" value="Ald_DH_N"/>
</dbReference>
<dbReference type="FunFam" id="3.40.605.10:FF:000026">
    <property type="entry name" value="Aldehyde dehydrogenase, putative"/>
    <property type="match status" value="1"/>
</dbReference>
<dbReference type="PANTHER" id="PTHR11699">
    <property type="entry name" value="ALDEHYDE DEHYDROGENASE-RELATED"/>
    <property type="match status" value="1"/>
</dbReference>
<dbReference type="OrthoDB" id="310895at2759"/>
<evidence type="ECO:0000256" key="1">
    <source>
        <dbReference type="ARBA" id="ARBA00009986"/>
    </source>
</evidence>
<reference evidence="4" key="2">
    <citation type="submission" date="2015-10" db="EMBL/GenBank/DDBJ databases">
        <authorList>
            <person name="Gilbert D.G."/>
        </authorList>
    </citation>
    <scope>NUCLEOTIDE SEQUENCE</scope>
</reference>
<organism evidence="4">
    <name type="scientific">Daphnia magna</name>
    <dbReference type="NCBI Taxonomy" id="35525"/>
    <lineage>
        <taxon>Eukaryota</taxon>
        <taxon>Metazoa</taxon>
        <taxon>Ecdysozoa</taxon>
        <taxon>Arthropoda</taxon>
        <taxon>Crustacea</taxon>
        <taxon>Branchiopoda</taxon>
        <taxon>Diplostraca</taxon>
        <taxon>Cladocera</taxon>
        <taxon>Anomopoda</taxon>
        <taxon>Daphniidae</taxon>
        <taxon>Daphnia</taxon>
    </lineage>
</organism>
<reference evidence="4" key="1">
    <citation type="submission" date="2015-10" db="EMBL/GenBank/DDBJ databases">
        <title>Daphnia magna gene sets from two clonal populations assembled and annotated with EvidentialGene.</title>
        <authorList>
            <person name="Gilbert D."/>
            <person name="Podicheti R."/>
            <person name="Orsini L."/>
            <person name="Colbourne J."/>
            <person name="Pfrender M."/>
        </authorList>
    </citation>
    <scope>NUCLEOTIDE SEQUENCE</scope>
</reference>
<dbReference type="PROSITE" id="PS00687">
    <property type="entry name" value="ALDEHYDE_DEHYDR_GLU"/>
    <property type="match status" value="1"/>
</dbReference>
<comment type="similarity">
    <text evidence="1 3">Belongs to the aldehyde dehydrogenase family.</text>
</comment>
<proteinExistence type="inferred from homology"/>
<evidence type="ECO:0000256" key="2">
    <source>
        <dbReference type="ARBA" id="ARBA00023002"/>
    </source>
</evidence>
<dbReference type="GO" id="GO:0016620">
    <property type="term" value="F:oxidoreductase activity, acting on the aldehyde or oxo group of donors, NAD or NADP as acceptor"/>
    <property type="evidence" value="ECO:0007669"/>
    <property type="project" value="InterPro"/>
</dbReference>
<dbReference type="EMBL" id="GDIP01210983">
    <property type="protein sequence ID" value="JAJ12419.1"/>
    <property type="molecule type" value="Transcribed_RNA"/>
</dbReference>
<protein>
    <submittedName>
        <fullName evidence="4">Putative Aldehyde dehydrogenase, mitochondrial</fullName>
    </submittedName>
</protein>
<keyword evidence="2 3" id="KW-0560">Oxidoreductase</keyword>
<dbReference type="InterPro" id="IPR016160">
    <property type="entry name" value="Ald_DH_CS_CYS"/>
</dbReference>
<name>A0A0P5WF13_9CRUS</name>
<evidence type="ECO:0000256" key="3">
    <source>
        <dbReference type="RuleBase" id="RU003345"/>
    </source>
</evidence>
<evidence type="ECO:0000313" key="4">
    <source>
        <dbReference type="EMBL" id="JAJ12419.1"/>
    </source>
</evidence>
<dbReference type="SUPFAM" id="SSF53720">
    <property type="entry name" value="ALDH-like"/>
    <property type="match status" value="1"/>
</dbReference>
<dbReference type="PROSITE" id="PS00070">
    <property type="entry name" value="ALDEHYDE_DEHYDR_CYS"/>
    <property type="match status" value="1"/>
</dbReference>
<dbReference type="AlphaFoldDB" id="A0A0P5WF13"/>
<dbReference type="Gene3D" id="3.40.309.10">
    <property type="entry name" value="Aldehyde Dehydrogenase, Chain A, domain 2"/>
    <property type="match status" value="1"/>
</dbReference>
<dbReference type="InterPro" id="IPR015590">
    <property type="entry name" value="Aldehyde_DH_dom"/>
</dbReference>
<dbReference type="InterPro" id="IPR029510">
    <property type="entry name" value="Ald_DH_CS_GLU"/>
</dbReference>